<dbReference type="SUPFAM" id="SSF49899">
    <property type="entry name" value="Concanavalin A-like lectins/glucanases"/>
    <property type="match status" value="1"/>
</dbReference>
<dbReference type="AlphaFoldDB" id="A0A562WAX4"/>
<dbReference type="RefSeq" id="WP_145815709.1">
    <property type="nucleotide sequence ID" value="NZ_AP023438.1"/>
</dbReference>
<gene>
    <name evidence="4" type="ORF">JD81_00909</name>
</gene>
<dbReference type="OrthoDB" id="3291962at2"/>
<reference evidence="4 5" key="1">
    <citation type="submission" date="2019-07" db="EMBL/GenBank/DDBJ databases">
        <title>R&amp;d 2014.</title>
        <authorList>
            <person name="Klenk H.-P."/>
        </authorList>
    </citation>
    <scope>NUCLEOTIDE SEQUENCE [LARGE SCALE GENOMIC DNA]</scope>
    <source>
        <strain evidence="4 5">DSM 43912</strain>
    </source>
</reference>
<dbReference type="PANTHER" id="PTHR32401">
    <property type="entry name" value="CONCANAVALIN A-LIKE LECTIN FAMILY PROTEIN"/>
    <property type="match status" value="1"/>
</dbReference>
<feature type="signal peptide" evidence="2">
    <location>
        <begin position="1"/>
        <end position="44"/>
    </location>
</feature>
<keyword evidence="4" id="KW-0430">Lectin</keyword>
<protein>
    <submittedName>
        <fullName evidence="4">Legume-like lectin family protein</fullName>
    </submittedName>
</protein>
<dbReference type="CDD" id="cd01951">
    <property type="entry name" value="lectin_L-type"/>
    <property type="match status" value="1"/>
</dbReference>
<keyword evidence="2" id="KW-0732">Signal</keyword>
<evidence type="ECO:0000259" key="3">
    <source>
        <dbReference type="Pfam" id="PF00139"/>
    </source>
</evidence>
<organism evidence="4 5">
    <name type="scientific">Micromonospora sagamiensis</name>
    <dbReference type="NCBI Taxonomy" id="47875"/>
    <lineage>
        <taxon>Bacteria</taxon>
        <taxon>Bacillati</taxon>
        <taxon>Actinomycetota</taxon>
        <taxon>Actinomycetes</taxon>
        <taxon>Micromonosporales</taxon>
        <taxon>Micromonosporaceae</taxon>
        <taxon>Micromonospora</taxon>
    </lineage>
</organism>
<name>A0A562WAX4_9ACTN</name>
<dbReference type="Gene3D" id="2.60.120.200">
    <property type="match status" value="1"/>
</dbReference>
<dbReference type="InterPro" id="IPR013320">
    <property type="entry name" value="ConA-like_dom_sf"/>
</dbReference>
<dbReference type="PANTHER" id="PTHR32401:SF48">
    <property type="entry name" value="LEGUME LECTIN DOMAIN-CONTAINING PROTEIN"/>
    <property type="match status" value="1"/>
</dbReference>
<dbReference type="InterPro" id="IPR050258">
    <property type="entry name" value="Leguminous_Lectin"/>
</dbReference>
<feature type="compositionally biased region" description="Low complexity" evidence="1">
    <location>
        <begin position="87"/>
        <end position="102"/>
    </location>
</feature>
<evidence type="ECO:0000256" key="2">
    <source>
        <dbReference type="SAM" id="SignalP"/>
    </source>
</evidence>
<dbReference type="InterPro" id="IPR001220">
    <property type="entry name" value="Legume_lectin_dom"/>
</dbReference>
<feature type="region of interest" description="Disordered" evidence="1">
    <location>
        <begin position="65"/>
        <end position="102"/>
    </location>
</feature>
<dbReference type="GO" id="GO:0030246">
    <property type="term" value="F:carbohydrate binding"/>
    <property type="evidence" value="ECO:0007669"/>
    <property type="project" value="UniProtKB-KW"/>
</dbReference>
<sequence length="330" mass="35160">MFARSGRFNRPPSRRQVSRPGVARAAAVAVVAAAAAFAFSTGDAAENPDAVPLDAPTALVLANAAPSAPATHERTRAAPATHERTRAAPAPTAGRTRPPTVRMPMSKVAPVFSFKGFRDDANLRLNGSATVADGRLVLASGRDRAGSAWATTRIDPSRSFSTGFSFEISKISDGIAFVVQGQSRTARGSSGEGLGYGARPDTGRPRIQPSLAVEFDTWPNRFDPVDRQHVAVTRNGDVTRHLVWKEPGFSLYGRGVVNVWIDYDARLHRLRVYVSGTSGFRPARPLLTTFVDLRRIVGTGQAHVGLTGGTGITTVADPVAAVTAWNLKLR</sequence>
<evidence type="ECO:0000313" key="5">
    <source>
        <dbReference type="Proteomes" id="UP000319728"/>
    </source>
</evidence>
<keyword evidence="5" id="KW-1185">Reference proteome</keyword>
<evidence type="ECO:0000256" key="1">
    <source>
        <dbReference type="SAM" id="MobiDB-lite"/>
    </source>
</evidence>
<feature type="region of interest" description="Disordered" evidence="1">
    <location>
        <begin position="1"/>
        <end position="21"/>
    </location>
</feature>
<proteinExistence type="predicted"/>
<dbReference type="PROSITE" id="PS00307">
    <property type="entry name" value="LECTIN_LEGUME_BETA"/>
    <property type="match status" value="1"/>
</dbReference>
<feature type="chain" id="PRO_5021906773" evidence="2">
    <location>
        <begin position="45"/>
        <end position="330"/>
    </location>
</feature>
<comment type="caution">
    <text evidence="4">The sequence shown here is derived from an EMBL/GenBank/DDBJ whole genome shotgun (WGS) entry which is preliminary data.</text>
</comment>
<feature type="compositionally biased region" description="Basic and acidic residues" evidence="1">
    <location>
        <begin position="71"/>
        <end position="86"/>
    </location>
</feature>
<accession>A0A562WAX4</accession>
<feature type="domain" description="Legume lectin" evidence="3">
    <location>
        <begin position="112"/>
        <end position="327"/>
    </location>
</feature>
<evidence type="ECO:0000313" key="4">
    <source>
        <dbReference type="EMBL" id="TWJ27420.1"/>
    </source>
</evidence>
<dbReference type="InterPro" id="IPR056573">
    <property type="entry name" value="Lectin_L-type_dom"/>
</dbReference>
<dbReference type="Proteomes" id="UP000319728">
    <property type="component" value="Unassembled WGS sequence"/>
</dbReference>
<dbReference type="Pfam" id="PF00139">
    <property type="entry name" value="Lectin_legB"/>
    <property type="match status" value="1"/>
</dbReference>
<dbReference type="EMBL" id="VLLP01000001">
    <property type="protein sequence ID" value="TWJ27420.1"/>
    <property type="molecule type" value="Genomic_DNA"/>
</dbReference>
<dbReference type="InterPro" id="IPR019825">
    <property type="entry name" value="Lectin_legB_Mn/Ca_BS"/>
</dbReference>